<comment type="caution">
    <text evidence="3">The sequence shown here is derived from an EMBL/GenBank/DDBJ whole genome shotgun (WGS) entry which is preliminary data.</text>
</comment>
<dbReference type="AlphaFoldDB" id="A0A7K0KCU0"/>
<evidence type="ECO:0000256" key="1">
    <source>
        <dbReference type="SAM" id="SignalP"/>
    </source>
</evidence>
<keyword evidence="1" id="KW-0732">Signal</keyword>
<gene>
    <name evidence="3" type="ORF">FYJ73_03225</name>
</gene>
<dbReference type="Proteomes" id="UP000438914">
    <property type="component" value="Unassembled WGS sequence"/>
</dbReference>
<keyword evidence="4" id="KW-1185">Reference proteome</keyword>
<proteinExistence type="predicted"/>
<feature type="domain" description="DUF5045" evidence="2">
    <location>
        <begin position="29"/>
        <end position="123"/>
    </location>
</feature>
<dbReference type="InterPro" id="IPR032492">
    <property type="entry name" value="DUF5045"/>
</dbReference>
<evidence type="ECO:0000313" key="4">
    <source>
        <dbReference type="Proteomes" id="UP000438914"/>
    </source>
</evidence>
<sequence>MKHSHSSIIFIMCTALAFLFVGSGSAYAQKKVHDSQKEKQWRSMETGPWDFEPGWYYYFLHKNYSGAETYWKWSGFKSGYRVRFKEHKSNVKTVMPRRIAQEELQKEKVKKAEEERVKVKEMHDEEVVRAADRNVDLVYSSFKDDFNRMQGAITEGLSYCLTKSKGKLYPQVNEFQRQNDMICQSIAYTHKQGIGNELENSKRQEAYVEYKKQMEELVSRVAHLVGMAQQYY</sequence>
<evidence type="ECO:0000259" key="2">
    <source>
        <dbReference type="Pfam" id="PF16464"/>
    </source>
</evidence>
<organism evidence="3 4">
    <name type="scientific">Hallella mizrahii</name>
    <dbReference type="NCBI Taxonomy" id="2606637"/>
    <lineage>
        <taxon>Bacteria</taxon>
        <taxon>Pseudomonadati</taxon>
        <taxon>Bacteroidota</taxon>
        <taxon>Bacteroidia</taxon>
        <taxon>Bacteroidales</taxon>
        <taxon>Prevotellaceae</taxon>
        <taxon>Hallella</taxon>
    </lineage>
</organism>
<feature type="signal peptide" evidence="1">
    <location>
        <begin position="1"/>
        <end position="28"/>
    </location>
</feature>
<dbReference type="Pfam" id="PF16464">
    <property type="entry name" value="DUF5045"/>
    <property type="match status" value="1"/>
</dbReference>
<protein>
    <submittedName>
        <fullName evidence="3">DUF5045 domain-containing protein</fullName>
    </submittedName>
</protein>
<feature type="chain" id="PRO_5029449234" evidence="1">
    <location>
        <begin position="29"/>
        <end position="232"/>
    </location>
</feature>
<evidence type="ECO:0000313" key="3">
    <source>
        <dbReference type="EMBL" id="MST83699.1"/>
    </source>
</evidence>
<accession>A0A7K0KCU0</accession>
<dbReference type="EMBL" id="VUNG01000004">
    <property type="protein sequence ID" value="MST83699.1"/>
    <property type="molecule type" value="Genomic_DNA"/>
</dbReference>
<reference evidence="3 4" key="1">
    <citation type="submission" date="2019-08" db="EMBL/GenBank/DDBJ databases">
        <title>In-depth cultivation of the pig gut microbiome towards novel bacterial diversity and tailored functional studies.</title>
        <authorList>
            <person name="Wylensek D."/>
            <person name="Hitch T.C.A."/>
            <person name="Clavel T."/>
        </authorList>
    </citation>
    <scope>NUCLEOTIDE SEQUENCE [LARGE SCALE GENOMIC DNA]</scope>
    <source>
        <strain evidence="3 4">LKV-178-WT-2A</strain>
    </source>
</reference>
<name>A0A7K0KCU0_9BACT</name>